<keyword evidence="7" id="KW-1185">Reference proteome</keyword>
<sequence>MFDVPSPVWPTVVLIVILFGDALMSAVPVQFIRDCMDGVRFPVDDWGWALVYVKLVAVAGLLVGIWQPGVGVAATAGVIAYFVAAAIAHLRARFLNSTFWVNCLGMLAISIGVLVYSYLI</sequence>
<evidence type="ECO:0000256" key="1">
    <source>
        <dbReference type="ARBA" id="ARBA00004141"/>
    </source>
</evidence>
<protein>
    <submittedName>
        <fullName evidence="6">Membrane protein</fullName>
    </submittedName>
</protein>
<evidence type="ECO:0000256" key="4">
    <source>
        <dbReference type="ARBA" id="ARBA00023136"/>
    </source>
</evidence>
<dbReference type="EMBL" id="CP011853">
    <property type="protein sequence ID" value="ALG84569.1"/>
    <property type="molecule type" value="Genomic_DNA"/>
</dbReference>
<evidence type="ECO:0000256" key="5">
    <source>
        <dbReference type="SAM" id="Phobius"/>
    </source>
</evidence>
<comment type="subcellular location">
    <subcellularLocation>
        <location evidence="1">Membrane</location>
        <topology evidence="1">Multi-pass membrane protein</topology>
    </subcellularLocation>
</comment>
<reference evidence="6 7" key="2">
    <citation type="journal article" date="2017" name="Int. J. Syst. Evol. Microbiol.">
        <title>Gordonia phthalatica sp. nov., a di-n-butyl phthalate-degrading bacterium isolated from activated sludge.</title>
        <authorList>
            <person name="Jin D."/>
            <person name="Kong X."/>
            <person name="Jia M."/>
            <person name="Yu X."/>
            <person name="Wang X."/>
            <person name="Zhuang X."/>
            <person name="Deng Y."/>
            <person name="Bai Z."/>
        </authorList>
    </citation>
    <scope>NUCLEOTIDE SEQUENCE [LARGE SCALE GENOMIC DNA]</scope>
    <source>
        <strain evidence="6 7">QH-11</strain>
    </source>
</reference>
<dbReference type="Pfam" id="PF13564">
    <property type="entry name" value="DoxX_2"/>
    <property type="match status" value="1"/>
</dbReference>
<dbReference type="KEGG" id="goq:ACH46_08760"/>
<evidence type="ECO:0000256" key="2">
    <source>
        <dbReference type="ARBA" id="ARBA00022692"/>
    </source>
</evidence>
<proteinExistence type="predicted"/>
<keyword evidence="4 5" id="KW-0472">Membrane</keyword>
<dbReference type="Proteomes" id="UP000063789">
    <property type="component" value="Chromosome"/>
</dbReference>
<feature type="transmembrane region" description="Helical" evidence="5">
    <location>
        <begin position="99"/>
        <end position="119"/>
    </location>
</feature>
<dbReference type="GO" id="GO:0016020">
    <property type="term" value="C:membrane"/>
    <property type="evidence" value="ECO:0007669"/>
    <property type="project" value="UniProtKB-SubCell"/>
</dbReference>
<feature type="transmembrane region" description="Helical" evidence="5">
    <location>
        <begin position="72"/>
        <end position="92"/>
    </location>
</feature>
<accession>A0A0N9NC12</accession>
<organism evidence="6 7">
    <name type="scientific">Gordonia phthalatica</name>
    <dbReference type="NCBI Taxonomy" id="1136941"/>
    <lineage>
        <taxon>Bacteria</taxon>
        <taxon>Bacillati</taxon>
        <taxon>Actinomycetota</taxon>
        <taxon>Actinomycetes</taxon>
        <taxon>Mycobacteriales</taxon>
        <taxon>Gordoniaceae</taxon>
        <taxon>Gordonia</taxon>
    </lineage>
</organism>
<dbReference type="AlphaFoldDB" id="A0A0N9NC12"/>
<evidence type="ECO:0000313" key="7">
    <source>
        <dbReference type="Proteomes" id="UP000063789"/>
    </source>
</evidence>
<dbReference type="PATRIC" id="fig|1136941.3.peg.1783"/>
<dbReference type="STRING" id="1136941.ACH46_08760"/>
<feature type="transmembrane region" description="Helical" evidence="5">
    <location>
        <begin position="45"/>
        <end position="66"/>
    </location>
</feature>
<keyword evidence="3 5" id="KW-1133">Transmembrane helix</keyword>
<gene>
    <name evidence="6" type="ORF">ACH46_08760</name>
</gene>
<feature type="transmembrane region" description="Helical" evidence="5">
    <location>
        <begin position="12"/>
        <end position="33"/>
    </location>
</feature>
<evidence type="ECO:0000256" key="3">
    <source>
        <dbReference type="ARBA" id="ARBA00022989"/>
    </source>
</evidence>
<keyword evidence="2 5" id="KW-0812">Transmembrane</keyword>
<dbReference type="RefSeq" id="WP_062392559.1">
    <property type="nucleotide sequence ID" value="NZ_CP011853.1"/>
</dbReference>
<evidence type="ECO:0000313" key="6">
    <source>
        <dbReference type="EMBL" id="ALG84569.1"/>
    </source>
</evidence>
<name>A0A0N9NC12_9ACTN</name>
<dbReference type="OrthoDB" id="4377071at2"/>
<dbReference type="InterPro" id="IPR032808">
    <property type="entry name" value="DoxX"/>
</dbReference>
<reference evidence="7" key="1">
    <citation type="submission" date="2015-06" db="EMBL/GenBank/DDBJ databases">
        <title>Complete genome sequence and metabolic analysis of phthalate degradation pathway in Gordonia sp. QH-11.</title>
        <authorList>
            <person name="Jin D."/>
            <person name="Kong X."/>
            <person name="Bai Z."/>
        </authorList>
    </citation>
    <scope>NUCLEOTIDE SEQUENCE [LARGE SCALE GENOMIC DNA]</scope>
    <source>
        <strain evidence="7">QH-11</strain>
    </source>
</reference>